<dbReference type="AlphaFoldDB" id="X1H4H8"/>
<comment type="caution">
    <text evidence="1">The sequence shown here is derived from an EMBL/GenBank/DDBJ whole genome shotgun (WGS) entry which is preliminary data.</text>
</comment>
<proteinExistence type="predicted"/>
<name>X1H4H8_9ZZZZ</name>
<reference evidence="1" key="1">
    <citation type="journal article" date="2014" name="Front. Microbiol.">
        <title>High frequency of phylogenetically diverse reductive dehalogenase-homologous genes in deep subseafloor sedimentary metagenomes.</title>
        <authorList>
            <person name="Kawai M."/>
            <person name="Futagami T."/>
            <person name="Toyoda A."/>
            <person name="Takaki Y."/>
            <person name="Nishi S."/>
            <person name="Hori S."/>
            <person name="Arai W."/>
            <person name="Tsubouchi T."/>
            <person name="Morono Y."/>
            <person name="Uchiyama I."/>
            <person name="Ito T."/>
            <person name="Fujiyama A."/>
            <person name="Inagaki F."/>
            <person name="Takami H."/>
        </authorList>
    </citation>
    <scope>NUCLEOTIDE SEQUENCE</scope>
    <source>
        <strain evidence="1">Expedition CK06-06</strain>
    </source>
</reference>
<evidence type="ECO:0000313" key="1">
    <source>
        <dbReference type="EMBL" id="GAH40198.1"/>
    </source>
</evidence>
<protein>
    <submittedName>
        <fullName evidence="1">Uncharacterized protein</fullName>
    </submittedName>
</protein>
<gene>
    <name evidence="1" type="ORF">S03H2_11160</name>
</gene>
<dbReference type="EMBL" id="BARU01005702">
    <property type="protein sequence ID" value="GAH40198.1"/>
    <property type="molecule type" value="Genomic_DNA"/>
</dbReference>
<accession>X1H4H8</accession>
<sequence length="65" mass="7600">MLGKDYLLKGVDRDLQKEFKAACAYLEMSMKSVLVKHMESIVAGYRKERAMFDKPKIYKLRKGNK</sequence>
<organism evidence="1">
    <name type="scientific">marine sediment metagenome</name>
    <dbReference type="NCBI Taxonomy" id="412755"/>
    <lineage>
        <taxon>unclassified sequences</taxon>
        <taxon>metagenomes</taxon>
        <taxon>ecological metagenomes</taxon>
    </lineage>
</organism>